<evidence type="ECO:0000259" key="2">
    <source>
        <dbReference type="PROSITE" id="PS50850"/>
    </source>
</evidence>
<dbReference type="InterPro" id="IPR011701">
    <property type="entry name" value="MFS"/>
</dbReference>
<reference evidence="3" key="1">
    <citation type="submission" date="2020-05" db="EMBL/GenBank/DDBJ databases">
        <authorList>
            <person name="Chiriac C."/>
            <person name="Salcher M."/>
            <person name="Ghai R."/>
            <person name="Kavagutti S V."/>
        </authorList>
    </citation>
    <scope>NUCLEOTIDE SEQUENCE</scope>
</reference>
<feature type="transmembrane region" description="Helical" evidence="1">
    <location>
        <begin position="150"/>
        <end position="170"/>
    </location>
</feature>
<feature type="transmembrane region" description="Helical" evidence="1">
    <location>
        <begin position="353"/>
        <end position="372"/>
    </location>
</feature>
<keyword evidence="1" id="KW-1133">Transmembrane helix</keyword>
<feature type="transmembrane region" description="Helical" evidence="1">
    <location>
        <begin position="38"/>
        <end position="55"/>
    </location>
</feature>
<feature type="transmembrane region" description="Helical" evidence="1">
    <location>
        <begin position="202"/>
        <end position="224"/>
    </location>
</feature>
<dbReference type="Pfam" id="PF07690">
    <property type="entry name" value="MFS_1"/>
    <property type="match status" value="1"/>
</dbReference>
<dbReference type="PANTHER" id="PTHR42910:SF1">
    <property type="entry name" value="MAJOR FACILITATOR SUPERFAMILY (MFS) PROFILE DOMAIN-CONTAINING PROTEIN"/>
    <property type="match status" value="1"/>
</dbReference>
<feature type="transmembrane region" description="Helical" evidence="1">
    <location>
        <begin position="120"/>
        <end position="138"/>
    </location>
</feature>
<feature type="transmembrane region" description="Helical" evidence="1">
    <location>
        <begin position="87"/>
        <end position="108"/>
    </location>
</feature>
<feature type="transmembrane region" description="Helical" evidence="1">
    <location>
        <begin position="62"/>
        <end position="81"/>
    </location>
</feature>
<protein>
    <submittedName>
        <fullName evidence="3">Unannotated protein</fullName>
    </submittedName>
</protein>
<sequence>MAVATGAIVANLYYAQPMLEDIKAAFGVGSFSGSLCNTLIQGFYALGLILIVPLGDRLPRRAFISAIFASSAVALALAALAPSFATLAIIGCLIGLTAVGGQILLPFAADLAEPGVRGHVLGRMMTGLLIGVLLSRTVSGYISEFASWETAYWVAAGVMVFFAALLLVVLPQEGKRPQVPYGHLVTDSLRLLNTMPELRRRAWLGAMAFGSFSILWSTLAFLLTEPKFDYGTGAIGLFGLLGLIGILAANVAGSLADHRHRRATTIGSAVLIIVAFVIAGIGSSTVVVIAIAIVLIDMGVQGLQITNQTIIYELAPEARSRINSAYMICYFIGGALGSLIAGVLYSAAGWTGVWILGACVGVAALIPALLWARDVGNGEPSAPPAPPAERVFT</sequence>
<dbReference type="InterPro" id="IPR036259">
    <property type="entry name" value="MFS_trans_sf"/>
</dbReference>
<dbReference type="InterPro" id="IPR020846">
    <property type="entry name" value="MFS_dom"/>
</dbReference>
<dbReference type="PANTHER" id="PTHR42910">
    <property type="entry name" value="TRANSPORTER SCO4007-RELATED"/>
    <property type="match status" value="1"/>
</dbReference>
<dbReference type="EMBL" id="CAFBLQ010000149">
    <property type="protein sequence ID" value="CAB4879641.1"/>
    <property type="molecule type" value="Genomic_DNA"/>
</dbReference>
<organism evidence="3">
    <name type="scientific">freshwater metagenome</name>
    <dbReference type="NCBI Taxonomy" id="449393"/>
    <lineage>
        <taxon>unclassified sequences</taxon>
        <taxon>metagenomes</taxon>
        <taxon>ecological metagenomes</taxon>
    </lineage>
</organism>
<evidence type="ECO:0000313" key="3">
    <source>
        <dbReference type="EMBL" id="CAB4879641.1"/>
    </source>
</evidence>
<gene>
    <name evidence="3" type="ORF">UFOPK3423_01233</name>
</gene>
<dbReference type="AlphaFoldDB" id="A0A6J7EB65"/>
<keyword evidence="1" id="KW-0812">Transmembrane</keyword>
<feature type="transmembrane region" description="Helical" evidence="1">
    <location>
        <begin position="230"/>
        <end position="251"/>
    </location>
</feature>
<dbReference type="GO" id="GO:0022857">
    <property type="term" value="F:transmembrane transporter activity"/>
    <property type="evidence" value="ECO:0007669"/>
    <property type="project" value="InterPro"/>
</dbReference>
<feature type="transmembrane region" description="Helical" evidence="1">
    <location>
        <begin position="263"/>
        <end position="281"/>
    </location>
</feature>
<accession>A0A6J7EB65</accession>
<dbReference type="CDD" id="cd17324">
    <property type="entry name" value="MFS_NepI_like"/>
    <property type="match status" value="1"/>
</dbReference>
<feature type="domain" description="Major facilitator superfamily (MFS) profile" evidence="2">
    <location>
        <begin position="1"/>
        <end position="375"/>
    </location>
</feature>
<proteinExistence type="predicted"/>
<dbReference type="SUPFAM" id="SSF103473">
    <property type="entry name" value="MFS general substrate transporter"/>
    <property type="match status" value="1"/>
</dbReference>
<keyword evidence="1" id="KW-0472">Membrane</keyword>
<name>A0A6J7EB65_9ZZZZ</name>
<dbReference type="Gene3D" id="1.20.1250.20">
    <property type="entry name" value="MFS general substrate transporter like domains"/>
    <property type="match status" value="1"/>
</dbReference>
<dbReference type="PROSITE" id="PS50850">
    <property type="entry name" value="MFS"/>
    <property type="match status" value="1"/>
</dbReference>
<evidence type="ECO:0000256" key="1">
    <source>
        <dbReference type="SAM" id="Phobius"/>
    </source>
</evidence>
<feature type="transmembrane region" description="Helical" evidence="1">
    <location>
        <begin position="325"/>
        <end position="347"/>
    </location>
</feature>